<dbReference type="EMBL" id="CM042883">
    <property type="protein sequence ID" value="KAI4374422.1"/>
    <property type="molecule type" value="Genomic_DNA"/>
</dbReference>
<sequence length="99" mass="11159">MKIDSQRQARFWKNGYRFTSSSCGILRSSYTGSFLSTGRRYEAVMWLEEMVSRAQTYTQSVCLDLLSCSVCSKLTNIDISQLVHSSTDQTCSLGISHGR</sequence>
<evidence type="ECO:0000313" key="1">
    <source>
        <dbReference type="EMBL" id="KAI4374422.1"/>
    </source>
</evidence>
<comment type="caution">
    <text evidence="1">The sequence shown here is derived from an EMBL/GenBank/DDBJ whole genome shotgun (WGS) entry which is preliminary data.</text>
</comment>
<organism evidence="1 2">
    <name type="scientific">Melastoma candidum</name>
    <dbReference type="NCBI Taxonomy" id="119954"/>
    <lineage>
        <taxon>Eukaryota</taxon>
        <taxon>Viridiplantae</taxon>
        <taxon>Streptophyta</taxon>
        <taxon>Embryophyta</taxon>
        <taxon>Tracheophyta</taxon>
        <taxon>Spermatophyta</taxon>
        <taxon>Magnoliopsida</taxon>
        <taxon>eudicotyledons</taxon>
        <taxon>Gunneridae</taxon>
        <taxon>Pentapetalae</taxon>
        <taxon>rosids</taxon>
        <taxon>malvids</taxon>
        <taxon>Myrtales</taxon>
        <taxon>Melastomataceae</taxon>
        <taxon>Melastomatoideae</taxon>
        <taxon>Melastomateae</taxon>
        <taxon>Melastoma</taxon>
    </lineage>
</organism>
<dbReference type="Proteomes" id="UP001057402">
    <property type="component" value="Chromosome 4"/>
</dbReference>
<name>A0ACB9REQ2_9MYRT</name>
<reference evidence="2" key="1">
    <citation type="journal article" date="2023" name="Front. Plant Sci.">
        <title>Chromosomal-level genome assembly of Melastoma candidum provides insights into trichome evolution.</title>
        <authorList>
            <person name="Zhong Y."/>
            <person name="Wu W."/>
            <person name="Sun C."/>
            <person name="Zou P."/>
            <person name="Liu Y."/>
            <person name="Dai S."/>
            <person name="Zhou R."/>
        </authorList>
    </citation>
    <scope>NUCLEOTIDE SEQUENCE [LARGE SCALE GENOMIC DNA]</scope>
</reference>
<gene>
    <name evidence="1" type="ORF">MLD38_012419</name>
</gene>
<protein>
    <submittedName>
        <fullName evidence="1">Uncharacterized protein</fullName>
    </submittedName>
</protein>
<keyword evidence="2" id="KW-1185">Reference proteome</keyword>
<evidence type="ECO:0000313" key="2">
    <source>
        <dbReference type="Proteomes" id="UP001057402"/>
    </source>
</evidence>
<accession>A0ACB9REQ2</accession>
<proteinExistence type="predicted"/>